<dbReference type="OrthoDB" id="7525293at2"/>
<dbReference type="Proteomes" id="UP000295096">
    <property type="component" value="Unassembled WGS sequence"/>
</dbReference>
<evidence type="ECO:0000256" key="2">
    <source>
        <dbReference type="SAM" id="Phobius"/>
    </source>
</evidence>
<feature type="transmembrane region" description="Helical" evidence="2">
    <location>
        <begin position="139"/>
        <end position="156"/>
    </location>
</feature>
<comment type="caution">
    <text evidence="3">The sequence shown here is derived from an EMBL/GenBank/DDBJ whole genome shotgun (WGS) entry which is preliminary data.</text>
</comment>
<name>A0A4R5Q9S9_9PROT</name>
<feature type="transmembrane region" description="Helical" evidence="2">
    <location>
        <begin position="168"/>
        <end position="198"/>
    </location>
</feature>
<feature type="transmembrane region" description="Helical" evidence="2">
    <location>
        <begin position="77"/>
        <end position="107"/>
    </location>
</feature>
<dbReference type="AlphaFoldDB" id="A0A4R5Q9S9"/>
<feature type="transmembrane region" description="Helical" evidence="2">
    <location>
        <begin position="205"/>
        <end position="225"/>
    </location>
</feature>
<protein>
    <recommendedName>
        <fullName evidence="5">Glycosyltransferase RgtA/B/C/D-like domain-containing protein</fullName>
    </recommendedName>
</protein>
<evidence type="ECO:0008006" key="5">
    <source>
        <dbReference type="Google" id="ProtNLM"/>
    </source>
</evidence>
<keyword evidence="2" id="KW-0812">Transmembrane</keyword>
<feature type="transmembrane region" description="Helical" evidence="2">
    <location>
        <begin position="347"/>
        <end position="366"/>
    </location>
</feature>
<proteinExistence type="predicted"/>
<evidence type="ECO:0000313" key="3">
    <source>
        <dbReference type="EMBL" id="TDH59772.1"/>
    </source>
</evidence>
<accession>A0A4R5Q9S9</accession>
<keyword evidence="2" id="KW-0472">Membrane</keyword>
<keyword evidence="2" id="KW-1133">Transmembrane helix</keyword>
<feature type="region of interest" description="Disordered" evidence="1">
    <location>
        <begin position="419"/>
        <end position="456"/>
    </location>
</feature>
<evidence type="ECO:0000256" key="1">
    <source>
        <dbReference type="SAM" id="MobiDB-lite"/>
    </source>
</evidence>
<feature type="transmembrane region" description="Helical" evidence="2">
    <location>
        <begin position="113"/>
        <end position="132"/>
    </location>
</feature>
<organism evidence="3 4">
    <name type="scientific">Dankookia rubra</name>
    <dbReference type="NCBI Taxonomy" id="1442381"/>
    <lineage>
        <taxon>Bacteria</taxon>
        <taxon>Pseudomonadati</taxon>
        <taxon>Pseudomonadota</taxon>
        <taxon>Alphaproteobacteria</taxon>
        <taxon>Acetobacterales</taxon>
        <taxon>Roseomonadaceae</taxon>
        <taxon>Dankookia</taxon>
    </lineage>
</organism>
<dbReference type="EMBL" id="SMSJ01000054">
    <property type="protein sequence ID" value="TDH59772.1"/>
    <property type="molecule type" value="Genomic_DNA"/>
</dbReference>
<dbReference type="RefSeq" id="WP_133291426.1">
    <property type="nucleotide sequence ID" value="NZ_SMSJ01000054.1"/>
</dbReference>
<sequence>MPRAASLPALTPAETVALSVERIALALVLLFFLGAILVSGMNGYQGSDDARYIAGAEAWLAEGVHVARNHWETRLPYVLLIAATGTTATGVLALHITLGIALILMSWRLSRPVIGPRAAVAFAAVLAMAAFTQQIAGRLQIEVLELLLAGAAFWLVRQRIGGAGLAQLVIAGLLLGLAIVTRQTSAAVALGLGLALLLSRRLADACLLAAVAALPLVAEAAFYWAMTGDPLARLRIDMGHVLVEGQPLPGGVSTMGNPLFNLALGAAWQNTTLGILHIHWSVDAFLRVVTYPTGLLTWVPALVLLAFPRFTFAGQQPGLRRDVLIMMACVYVVVVFVLTLAPEPRYFSMATYLAAMVLALGLTRLAERRPGPAILGILGLAAAGPVAADLNPAPRPVVPQLVGLLQGGIAGGTLHVSGPVEATSRSAKPDCPAASPARRRRPGPISSASPAMTGSTWRRPARAAWCGCSRWRAARPRPAWPGTRWKCWGSRGRCRPGPGPICGGNATCRPCTR</sequence>
<feature type="transmembrane region" description="Helical" evidence="2">
    <location>
        <begin position="323"/>
        <end position="341"/>
    </location>
</feature>
<reference evidence="3 4" key="1">
    <citation type="journal article" date="2016" name="J. Microbiol.">
        <title>Dankookia rubra gen. nov., sp. nov., an alphaproteobacterium isolated from sediment of a shallow stream.</title>
        <authorList>
            <person name="Kim W.H."/>
            <person name="Kim D.H."/>
            <person name="Kang K."/>
            <person name="Ahn T.Y."/>
        </authorList>
    </citation>
    <scope>NUCLEOTIDE SEQUENCE [LARGE SCALE GENOMIC DNA]</scope>
    <source>
        <strain evidence="3 4">JCM30602</strain>
    </source>
</reference>
<feature type="transmembrane region" description="Helical" evidence="2">
    <location>
        <begin position="23"/>
        <end position="44"/>
    </location>
</feature>
<feature type="transmembrane region" description="Helical" evidence="2">
    <location>
        <begin position="289"/>
        <end position="311"/>
    </location>
</feature>
<gene>
    <name evidence="3" type="ORF">E2C06_25610</name>
</gene>
<keyword evidence="4" id="KW-1185">Reference proteome</keyword>
<evidence type="ECO:0000313" key="4">
    <source>
        <dbReference type="Proteomes" id="UP000295096"/>
    </source>
</evidence>